<evidence type="ECO:0000256" key="3">
    <source>
        <dbReference type="ARBA" id="ARBA00022448"/>
    </source>
</evidence>
<evidence type="ECO:0000256" key="8">
    <source>
        <dbReference type="ARBA" id="ARBA00023065"/>
    </source>
</evidence>
<keyword evidence="8" id="KW-0406">Ion transport</keyword>
<keyword evidence="5 15" id="KW-0812">Transmembrane</keyword>
<dbReference type="InterPro" id="IPR019594">
    <property type="entry name" value="Glu/Gly-bd"/>
</dbReference>
<evidence type="ECO:0000256" key="10">
    <source>
        <dbReference type="ARBA" id="ARBA00023170"/>
    </source>
</evidence>
<dbReference type="AlphaFoldDB" id="A0AAE1P1P3"/>
<evidence type="ECO:0000256" key="13">
    <source>
        <dbReference type="ARBA" id="ARBA00023303"/>
    </source>
</evidence>
<name>A0AAE1P1P3_9EUCA</name>
<dbReference type="InterPro" id="IPR052192">
    <property type="entry name" value="Insect_Ionotropic_Sensory_Rcpt"/>
</dbReference>
<evidence type="ECO:0000256" key="15">
    <source>
        <dbReference type="SAM" id="Phobius"/>
    </source>
</evidence>
<dbReference type="Proteomes" id="UP001292094">
    <property type="component" value="Unassembled WGS sequence"/>
</dbReference>
<evidence type="ECO:0000256" key="7">
    <source>
        <dbReference type="ARBA" id="ARBA00023054"/>
    </source>
</evidence>
<evidence type="ECO:0000259" key="16">
    <source>
        <dbReference type="Pfam" id="PF00060"/>
    </source>
</evidence>
<keyword evidence="3" id="KW-0813">Transport</keyword>
<evidence type="ECO:0000313" key="19">
    <source>
        <dbReference type="Proteomes" id="UP001292094"/>
    </source>
</evidence>
<keyword evidence="6 15" id="KW-1133">Transmembrane helix</keyword>
<evidence type="ECO:0000256" key="2">
    <source>
        <dbReference type="ARBA" id="ARBA00008685"/>
    </source>
</evidence>
<comment type="caution">
    <text evidence="18">The sequence shown here is derived from an EMBL/GenBank/DDBJ whole genome shotgun (WGS) entry which is preliminary data.</text>
</comment>
<comment type="subcellular location">
    <subcellularLocation>
        <location evidence="1">Cell membrane</location>
        <topology evidence="1">Multi-pass membrane protein</topology>
    </subcellularLocation>
</comment>
<evidence type="ECO:0000256" key="4">
    <source>
        <dbReference type="ARBA" id="ARBA00022475"/>
    </source>
</evidence>
<evidence type="ECO:0000256" key="12">
    <source>
        <dbReference type="ARBA" id="ARBA00023286"/>
    </source>
</evidence>
<evidence type="ECO:0000259" key="17">
    <source>
        <dbReference type="Pfam" id="PF10613"/>
    </source>
</evidence>
<organism evidence="18 19">
    <name type="scientific">Petrolisthes manimaculis</name>
    <dbReference type="NCBI Taxonomy" id="1843537"/>
    <lineage>
        <taxon>Eukaryota</taxon>
        <taxon>Metazoa</taxon>
        <taxon>Ecdysozoa</taxon>
        <taxon>Arthropoda</taxon>
        <taxon>Crustacea</taxon>
        <taxon>Multicrustacea</taxon>
        <taxon>Malacostraca</taxon>
        <taxon>Eumalacostraca</taxon>
        <taxon>Eucarida</taxon>
        <taxon>Decapoda</taxon>
        <taxon>Pleocyemata</taxon>
        <taxon>Anomura</taxon>
        <taxon>Galatheoidea</taxon>
        <taxon>Porcellanidae</taxon>
        <taxon>Petrolisthes</taxon>
    </lineage>
</organism>
<keyword evidence="11" id="KW-0325">Glycoprotein</keyword>
<evidence type="ECO:0000313" key="18">
    <source>
        <dbReference type="EMBL" id="KAK4299292.1"/>
    </source>
</evidence>
<dbReference type="InterPro" id="IPR001320">
    <property type="entry name" value="Iontro_rcpt_C"/>
</dbReference>
<comment type="similarity">
    <text evidence="2">Belongs to the glutamate-gated ion channel (TC 1.A.10.1) family.</text>
</comment>
<dbReference type="SUPFAM" id="SSF53850">
    <property type="entry name" value="Periplasmic binding protein-like II"/>
    <property type="match status" value="1"/>
</dbReference>
<reference evidence="18" key="1">
    <citation type="submission" date="2023-11" db="EMBL/GenBank/DDBJ databases">
        <title>Genome assemblies of two species of porcelain crab, Petrolisthes cinctipes and Petrolisthes manimaculis (Anomura: Porcellanidae).</title>
        <authorList>
            <person name="Angst P."/>
        </authorList>
    </citation>
    <scope>NUCLEOTIDE SEQUENCE</scope>
    <source>
        <strain evidence="18">PB745_02</strain>
        <tissue evidence="18">Gill</tissue>
    </source>
</reference>
<feature type="transmembrane region" description="Helical" evidence="15">
    <location>
        <begin position="189"/>
        <end position="216"/>
    </location>
</feature>
<dbReference type="GO" id="GO:0043226">
    <property type="term" value="C:organelle"/>
    <property type="evidence" value="ECO:0007669"/>
    <property type="project" value="UniProtKB-ARBA"/>
</dbReference>
<keyword evidence="9 15" id="KW-0472">Membrane</keyword>
<keyword evidence="4" id="KW-1003">Cell membrane</keyword>
<feature type="transmembrane region" description="Helical" evidence="15">
    <location>
        <begin position="80"/>
        <end position="99"/>
    </location>
</feature>
<feature type="transmembrane region" description="Helical" evidence="15">
    <location>
        <begin position="370"/>
        <end position="390"/>
    </location>
</feature>
<evidence type="ECO:0000256" key="9">
    <source>
        <dbReference type="ARBA" id="ARBA00023136"/>
    </source>
</evidence>
<dbReference type="EMBL" id="JAWZYT010003273">
    <property type="protein sequence ID" value="KAK4299292.1"/>
    <property type="molecule type" value="Genomic_DNA"/>
</dbReference>
<gene>
    <name evidence="18" type="ORF">Pmani_028433</name>
</gene>
<dbReference type="GO" id="GO:0050906">
    <property type="term" value="P:detection of stimulus involved in sensory perception"/>
    <property type="evidence" value="ECO:0007669"/>
    <property type="project" value="UniProtKB-ARBA"/>
</dbReference>
<feature type="domain" description="Ionotropic glutamate receptor L-glutamate and glycine-binding" evidence="17">
    <location>
        <begin position="3"/>
        <end position="55"/>
    </location>
</feature>
<feature type="region of interest" description="Disordered" evidence="14">
    <location>
        <begin position="113"/>
        <end position="142"/>
    </location>
</feature>
<evidence type="ECO:0000256" key="6">
    <source>
        <dbReference type="ARBA" id="ARBA00022989"/>
    </source>
</evidence>
<dbReference type="FunFam" id="3.40.190.10:FF:000078">
    <property type="entry name" value="glutamate receptor ionotropic, NMDA 3B"/>
    <property type="match status" value="1"/>
</dbReference>
<dbReference type="PANTHER" id="PTHR42643:SF30">
    <property type="entry name" value="IONOTROPIC RECEPTOR 40A-RELATED"/>
    <property type="match status" value="1"/>
</dbReference>
<keyword evidence="12" id="KW-1071">Ligand-gated ion channel</keyword>
<keyword evidence="10" id="KW-0675">Receptor</keyword>
<dbReference type="Pfam" id="PF10613">
    <property type="entry name" value="Lig_chan-Glu_bd"/>
    <property type="match status" value="1"/>
</dbReference>
<evidence type="ECO:0000256" key="14">
    <source>
        <dbReference type="SAM" id="MobiDB-lite"/>
    </source>
</evidence>
<proteinExistence type="inferred from homology"/>
<keyword evidence="13" id="KW-0407">Ion channel</keyword>
<feature type="domain" description="Ionotropic glutamate receptor C-terminal" evidence="16">
    <location>
        <begin position="80"/>
        <end position="380"/>
    </location>
</feature>
<keyword evidence="19" id="KW-1185">Reference proteome</keyword>
<dbReference type="GO" id="GO:0005886">
    <property type="term" value="C:plasma membrane"/>
    <property type="evidence" value="ECO:0007669"/>
    <property type="project" value="UniProtKB-SubCell"/>
</dbReference>
<accession>A0AAE1P1P3</accession>
<protein>
    <submittedName>
        <fullName evidence="18">Uncharacterized protein</fullName>
    </submittedName>
</protein>
<evidence type="ECO:0000256" key="1">
    <source>
        <dbReference type="ARBA" id="ARBA00004651"/>
    </source>
</evidence>
<dbReference type="GO" id="GO:0015276">
    <property type="term" value="F:ligand-gated monoatomic ion channel activity"/>
    <property type="evidence" value="ECO:0007669"/>
    <property type="project" value="InterPro"/>
</dbReference>
<dbReference type="Gene3D" id="3.40.190.10">
    <property type="entry name" value="Periplasmic binding protein-like II"/>
    <property type="match status" value="1"/>
</dbReference>
<dbReference type="PANTHER" id="PTHR42643">
    <property type="entry name" value="IONOTROPIC RECEPTOR 20A-RELATED"/>
    <property type="match status" value="1"/>
</dbReference>
<dbReference type="Gene3D" id="1.10.287.70">
    <property type="match status" value="1"/>
</dbReference>
<sequence length="402" mass="46347">MTPSDGEYGSLRNNQWTGLVGDVLTGRAHLIVAFLSRTFTRSQVIDYSSVLLKFSYRMFARPPARTTPSWYSYTRPFSQALWGVLALCLLVFALIFYCLGHWYSTSQQEGNTETLRSEERKRSGEREERKRSGEREEIKEGTERIGRRTEVVPEKYTYKLWRKDSLLLIWAAITQQGWPYTPDVGLMRAVFWIIYVLGMVVVTAYSATLVSFLTVAGDDLPFDSLMDLQRIKSHRLGILKGSVLEEYFKNPNFRDYWQALIEPHPDTLASSYSELRYNAEQDPSYVYVGSYEIQRLDPLGACTFKSARQQLLYNDGSLGWPRGSPYVQLFDHYINKFRENGLLRKLMTVWYPKPYSCPSDSVIPLGFTQVFTAFIILGMGTLFSLLFLTIERIVPSRTQPNT</sequence>
<feature type="compositionally biased region" description="Basic and acidic residues" evidence="14">
    <location>
        <begin position="115"/>
        <end position="142"/>
    </location>
</feature>
<evidence type="ECO:0000256" key="11">
    <source>
        <dbReference type="ARBA" id="ARBA00023180"/>
    </source>
</evidence>
<dbReference type="Pfam" id="PF00060">
    <property type="entry name" value="Lig_chan"/>
    <property type="match status" value="1"/>
</dbReference>
<evidence type="ECO:0000256" key="5">
    <source>
        <dbReference type="ARBA" id="ARBA00022692"/>
    </source>
</evidence>
<keyword evidence="7" id="KW-0175">Coiled coil</keyword>